<proteinExistence type="predicted"/>
<name>A0ABR1UTH1_9PEZI</name>
<dbReference type="RefSeq" id="XP_066660833.1">
    <property type="nucleotide sequence ID" value="XM_066818645.1"/>
</dbReference>
<gene>
    <name evidence="3" type="ORF">PG997_014331</name>
</gene>
<dbReference type="GeneID" id="92051705"/>
<reference evidence="3 4" key="1">
    <citation type="submission" date="2023-01" db="EMBL/GenBank/DDBJ databases">
        <title>Analysis of 21 Apiospora genomes using comparative genomics revels a genus with tremendous synthesis potential of carbohydrate active enzymes and secondary metabolites.</title>
        <authorList>
            <person name="Sorensen T."/>
        </authorList>
    </citation>
    <scope>NUCLEOTIDE SEQUENCE [LARGE SCALE GENOMIC DNA]</scope>
    <source>
        <strain evidence="3 4">CBS 114990</strain>
    </source>
</reference>
<evidence type="ECO:0000313" key="3">
    <source>
        <dbReference type="EMBL" id="KAK8062234.1"/>
    </source>
</evidence>
<dbReference type="InterPro" id="IPR052895">
    <property type="entry name" value="HetReg/Transcr_Mod"/>
</dbReference>
<sequence length="609" mass="68903">MEWHDAFCRRLDLASTGGLRSCLSCGSFEESGSQDSASSALPHTPSIGAPEVPSHPALIQQRSETRILILRPGEFEDPVHGDLLIVDFSSKEPYEALSYTWADESGDSTLCKTIRLSGRPFLVTANCENALRRLRRRFSTRRVWVDAICIDQKNISERGHQVQLMPTIYSRAKSVLIYVGEASHGTDELLSAISSNDYTGFGSEELEVFFERRYFSRVWVLQEVALARKAELICGASTIPWATFKRGVRNMDFKVPVLQFDHRSYIDSHQLVDMIYFAAQCQCQDPRDKVYSLLGLFPFTAGRFITPDYSLSVEEVYADMARYIASEFSWAFLLRLASRLSDESPHDWPSWVPDWRNLTSTLPSVGLPGFEPSQQPKSIPAISLEGFGPQPKSPNLSIDLQLLEVPYYQGQTLFYSPGSLPRTPRYYLFEGEDPIPSAEIVMFVGAYSYMFRWLQDRPVRFPEQNLQGALFHFTGGSEDDSGIPEPHASTKPRKTLSLPRHGAEDNGQAFPIKCIGVTDLLGYLRDHPVMWDQIVWDMQDWVNPESPGWAPMYISMELVTIGELRTIAAGMPPVDEQAEALWTVPEWDRAVTLKQRWISRDLGCPEQLD</sequence>
<feature type="region of interest" description="Disordered" evidence="1">
    <location>
        <begin position="477"/>
        <end position="500"/>
    </location>
</feature>
<feature type="region of interest" description="Disordered" evidence="1">
    <location>
        <begin position="34"/>
        <end position="53"/>
    </location>
</feature>
<comment type="caution">
    <text evidence="3">The sequence shown here is derived from an EMBL/GenBank/DDBJ whole genome shotgun (WGS) entry which is preliminary data.</text>
</comment>
<dbReference type="PANTHER" id="PTHR24148">
    <property type="entry name" value="ANKYRIN REPEAT DOMAIN-CONTAINING PROTEIN 39 HOMOLOG-RELATED"/>
    <property type="match status" value="1"/>
</dbReference>
<dbReference type="InterPro" id="IPR010730">
    <property type="entry name" value="HET"/>
</dbReference>
<evidence type="ECO:0000259" key="2">
    <source>
        <dbReference type="Pfam" id="PF06985"/>
    </source>
</evidence>
<evidence type="ECO:0000256" key="1">
    <source>
        <dbReference type="SAM" id="MobiDB-lite"/>
    </source>
</evidence>
<dbReference type="PANTHER" id="PTHR24148:SF73">
    <property type="entry name" value="HET DOMAIN PROTEIN (AFU_ORTHOLOGUE AFUA_8G01020)"/>
    <property type="match status" value="1"/>
</dbReference>
<feature type="domain" description="Heterokaryon incompatibility" evidence="2">
    <location>
        <begin position="94"/>
        <end position="223"/>
    </location>
</feature>
<accession>A0ABR1UTH1</accession>
<dbReference type="EMBL" id="JAQQWN010000010">
    <property type="protein sequence ID" value="KAK8062234.1"/>
    <property type="molecule type" value="Genomic_DNA"/>
</dbReference>
<organism evidence="3 4">
    <name type="scientific">Apiospora hydei</name>
    <dbReference type="NCBI Taxonomy" id="1337664"/>
    <lineage>
        <taxon>Eukaryota</taxon>
        <taxon>Fungi</taxon>
        <taxon>Dikarya</taxon>
        <taxon>Ascomycota</taxon>
        <taxon>Pezizomycotina</taxon>
        <taxon>Sordariomycetes</taxon>
        <taxon>Xylariomycetidae</taxon>
        <taxon>Amphisphaeriales</taxon>
        <taxon>Apiosporaceae</taxon>
        <taxon>Apiospora</taxon>
    </lineage>
</organism>
<dbReference type="Pfam" id="PF06985">
    <property type="entry name" value="HET"/>
    <property type="match status" value="1"/>
</dbReference>
<evidence type="ECO:0000313" key="4">
    <source>
        <dbReference type="Proteomes" id="UP001433268"/>
    </source>
</evidence>
<dbReference type="Proteomes" id="UP001433268">
    <property type="component" value="Unassembled WGS sequence"/>
</dbReference>
<protein>
    <submittedName>
        <fullName evidence="3">Heterokaryon incompatibility protein 6- OR allele</fullName>
    </submittedName>
</protein>
<keyword evidence="4" id="KW-1185">Reference proteome</keyword>